<feature type="compositionally biased region" description="Polar residues" evidence="1">
    <location>
        <begin position="359"/>
        <end position="373"/>
    </location>
</feature>
<accession>A0A8H4UPT9</accession>
<evidence type="ECO:0000313" key="5">
    <source>
        <dbReference type="Proteomes" id="UP000635477"/>
    </source>
</evidence>
<keyword evidence="5" id="KW-1185">Reference proteome</keyword>
<keyword evidence="2" id="KW-0812">Transmembrane</keyword>
<keyword evidence="3" id="KW-0732">Signal</keyword>
<feature type="region of interest" description="Disordered" evidence="1">
    <location>
        <begin position="304"/>
        <end position="416"/>
    </location>
</feature>
<evidence type="ECO:0000256" key="1">
    <source>
        <dbReference type="SAM" id="MobiDB-lite"/>
    </source>
</evidence>
<feature type="compositionally biased region" description="Polar residues" evidence="1">
    <location>
        <begin position="338"/>
        <end position="352"/>
    </location>
</feature>
<reference evidence="4" key="2">
    <citation type="submission" date="2020-05" db="EMBL/GenBank/DDBJ databases">
        <authorList>
            <person name="Kim H.-S."/>
            <person name="Proctor R.H."/>
            <person name="Brown D.W."/>
        </authorList>
    </citation>
    <scope>NUCLEOTIDE SEQUENCE</scope>
    <source>
        <strain evidence="4">NRRL 22465</strain>
    </source>
</reference>
<dbReference type="AlphaFoldDB" id="A0A8H4UPT9"/>
<dbReference type="PANTHER" id="PTHR36089">
    <property type="entry name" value="CHITIN SYNTHASE 3 COMPLEX PROTEIN CSI2-RELATED"/>
    <property type="match status" value="1"/>
</dbReference>
<dbReference type="EMBL" id="JABEYC010000201">
    <property type="protein sequence ID" value="KAF4980858.1"/>
    <property type="molecule type" value="Genomic_DNA"/>
</dbReference>
<feature type="signal peptide" evidence="3">
    <location>
        <begin position="1"/>
        <end position="29"/>
    </location>
</feature>
<organism evidence="4 5">
    <name type="scientific">Fusarium zealandicum</name>
    <dbReference type="NCBI Taxonomy" id="1053134"/>
    <lineage>
        <taxon>Eukaryota</taxon>
        <taxon>Fungi</taxon>
        <taxon>Dikarya</taxon>
        <taxon>Ascomycota</taxon>
        <taxon>Pezizomycotina</taxon>
        <taxon>Sordariomycetes</taxon>
        <taxon>Hypocreomycetidae</taxon>
        <taxon>Hypocreales</taxon>
        <taxon>Nectriaceae</taxon>
        <taxon>Fusarium</taxon>
        <taxon>Fusarium staphyleae species complex</taxon>
    </lineage>
</organism>
<reference evidence="4" key="1">
    <citation type="journal article" date="2020" name="BMC Genomics">
        <title>Correction to: Identification and distribution of gene clusters required for synthesis of sphingolipid metabolism inhibitors in diverse species of the filamentous fungus Fusarium.</title>
        <authorList>
            <person name="Kim H.S."/>
            <person name="Lohmar J.M."/>
            <person name="Busman M."/>
            <person name="Brown D.W."/>
            <person name="Naumann T.A."/>
            <person name="Divon H.H."/>
            <person name="Lysoe E."/>
            <person name="Uhlig S."/>
            <person name="Proctor R.H."/>
        </authorList>
    </citation>
    <scope>NUCLEOTIDE SEQUENCE</scope>
    <source>
        <strain evidence="4">NRRL 22465</strain>
    </source>
</reference>
<feature type="compositionally biased region" description="Polar residues" evidence="1">
    <location>
        <begin position="400"/>
        <end position="416"/>
    </location>
</feature>
<evidence type="ECO:0008006" key="6">
    <source>
        <dbReference type="Google" id="ProtNLM"/>
    </source>
</evidence>
<feature type="chain" id="PRO_5035002999" description="CSI2 protein" evidence="3">
    <location>
        <begin position="30"/>
        <end position="416"/>
    </location>
</feature>
<dbReference type="Proteomes" id="UP000635477">
    <property type="component" value="Unassembled WGS sequence"/>
</dbReference>
<dbReference type="GO" id="GO:0000324">
    <property type="term" value="C:fungal-type vacuole"/>
    <property type="evidence" value="ECO:0007669"/>
    <property type="project" value="TreeGrafter"/>
</dbReference>
<sequence length="416" mass="43180">MRPTNYLPRSELLLSALTSISLYSAVAMAQDDKTEDSAAAAPAPAATDAKTDDAAKNSATDKASATAAEPAKETTEDAKTEENTDDNKEAPATTETKEEPKPATTTEAEKDEPTSTEEEDEPSSTVEDVKSSITAVASKTGADGVVTGLPTLTKHKPIPTYPAAAVPPTVNAPFMQHSSAPDGTVFIAVGAILGAFGLGILLWRLIVGILLHRSVERAAKAQHDANAKTGFPAPPAPFYKYTDNTSAMSLSAGRGVRRTNRGPALSSTPSASNLFFSPTAAASANGPGNRSSAFLPSGFYAAGTSSPGANQDHSISMTNLRPDSRGYFGTPGAPGNPSRHTLNLTPPESPSFNGRRDISSSTLNLNRPPSQRAPSAFLEDLLADDPSSLPPPQMPGSNGARHSSYGTGSFGPQNRF</sequence>
<evidence type="ECO:0000256" key="2">
    <source>
        <dbReference type="SAM" id="Phobius"/>
    </source>
</evidence>
<evidence type="ECO:0000313" key="4">
    <source>
        <dbReference type="EMBL" id="KAF4980858.1"/>
    </source>
</evidence>
<gene>
    <name evidence="4" type="ORF">FZEAL_3232</name>
</gene>
<feature type="compositionally biased region" description="Low complexity" evidence="1">
    <location>
        <begin position="378"/>
        <end position="387"/>
    </location>
</feature>
<proteinExistence type="predicted"/>
<keyword evidence="2" id="KW-0472">Membrane</keyword>
<feature type="compositionally biased region" description="Polar residues" evidence="1">
    <location>
        <begin position="304"/>
        <end position="321"/>
    </location>
</feature>
<protein>
    <recommendedName>
        <fullName evidence="6">CSI2 protein</fullName>
    </recommendedName>
</protein>
<dbReference type="OrthoDB" id="4065319at2759"/>
<comment type="caution">
    <text evidence="4">The sequence shown here is derived from an EMBL/GenBank/DDBJ whole genome shotgun (WGS) entry which is preliminary data.</text>
</comment>
<feature type="compositionally biased region" description="Basic and acidic residues" evidence="1">
    <location>
        <begin position="70"/>
        <end position="113"/>
    </location>
</feature>
<name>A0A8H4UPT9_9HYPO</name>
<feature type="transmembrane region" description="Helical" evidence="2">
    <location>
        <begin position="185"/>
        <end position="211"/>
    </location>
</feature>
<feature type="compositionally biased region" description="Low complexity" evidence="1">
    <location>
        <begin position="37"/>
        <end position="48"/>
    </location>
</feature>
<evidence type="ECO:0000256" key="3">
    <source>
        <dbReference type="SAM" id="SignalP"/>
    </source>
</evidence>
<feature type="compositionally biased region" description="Low complexity" evidence="1">
    <location>
        <begin position="56"/>
        <end position="69"/>
    </location>
</feature>
<feature type="region of interest" description="Disordered" evidence="1">
    <location>
        <begin position="31"/>
        <end position="130"/>
    </location>
</feature>
<keyword evidence="2" id="KW-1133">Transmembrane helix</keyword>
<dbReference type="PANTHER" id="PTHR36089:SF1">
    <property type="entry name" value="CHITIN SYNTHASE 3 COMPLEX PROTEIN CSI2-RELATED"/>
    <property type="match status" value="1"/>
</dbReference>
<dbReference type="InterPro" id="IPR051009">
    <property type="entry name" value="PRM"/>
</dbReference>